<feature type="region of interest" description="Disordered" evidence="13">
    <location>
        <begin position="457"/>
        <end position="484"/>
    </location>
</feature>
<keyword evidence="17" id="KW-1185">Reference proteome</keyword>
<keyword evidence="5 14" id="KW-0812">Transmembrane</keyword>
<dbReference type="GO" id="GO:0061630">
    <property type="term" value="F:ubiquitin protein ligase activity"/>
    <property type="evidence" value="ECO:0007669"/>
    <property type="project" value="UniProtKB-EC"/>
</dbReference>
<evidence type="ECO:0000256" key="13">
    <source>
        <dbReference type="SAM" id="MobiDB-lite"/>
    </source>
</evidence>
<feature type="transmembrane region" description="Helical" evidence="14">
    <location>
        <begin position="256"/>
        <end position="273"/>
    </location>
</feature>
<evidence type="ECO:0000256" key="1">
    <source>
        <dbReference type="ARBA" id="ARBA00000900"/>
    </source>
</evidence>
<feature type="transmembrane region" description="Helical" evidence="14">
    <location>
        <begin position="221"/>
        <end position="244"/>
    </location>
</feature>
<evidence type="ECO:0000256" key="6">
    <source>
        <dbReference type="ARBA" id="ARBA00022723"/>
    </source>
</evidence>
<dbReference type="PROSITE" id="PS50089">
    <property type="entry name" value="ZF_RING_2"/>
    <property type="match status" value="1"/>
</dbReference>
<evidence type="ECO:0000313" key="16">
    <source>
        <dbReference type="EMBL" id="KAG0022200.1"/>
    </source>
</evidence>
<reference evidence="16" key="1">
    <citation type="journal article" date="2020" name="Fungal Divers.">
        <title>Resolving the Mortierellaceae phylogeny through synthesis of multi-gene phylogenetics and phylogenomics.</title>
        <authorList>
            <person name="Vandepol N."/>
            <person name="Liber J."/>
            <person name="Desiro A."/>
            <person name="Na H."/>
            <person name="Kennedy M."/>
            <person name="Barry K."/>
            <person name="Grigoriev I.V."/>
            <person name="Miller A.N."/>
            <person name="O'Donnell K."/>
            <person name="Stajich J.E."/>
            <person name="Bonito G."/>
        </authorList>
    </citation>
    <scope>NUCLEOTIDE SEQUENCE</scope>
    <source>
        <strain evidence="16">NRRL 2769</strain>
    </source>
</reference>
<feature type="region of interest" description="Disordered" evidence="13">
    <location>
        <begin position="1"/>
        <end position="34"/>
    </location>
</feature>
<keyword evidence="8" id="KW-0833">Ubl conjugation pathway</keyword>
<protein>
    <recommendedName>
        <fullName evidence="3">RING-type E3 ubiquitin transferase</fullName>
        <ecNumber evidence="3">2.3.2.27</ecNumber>
    </recommendedName>
</protein>
<dbReference type="InterPro" id="IPR001841">
    <property type="entry name" value="Znf_RING"/>
</dbReference>
<evidence type="ECO:0000256" key="8">
    <source>
        <dbReference type="ARBA" id="ARBA00022786"/>
    </source>
</evidence>
<keyword evidence="9" id="KW-0862">Zinc</keyword>
<gene>
    <name evidence="16" type="ORF">BGZ80_000771</name>
</gene>
<feature type="region of interest" description="Disordered" evidence="13">
    <location>
        <begin position="392"/>
        <end position="442"/>
    </location>
</feature>
<organism evidence="16 17">
    <name type="scientific">Entomortierella chlamydospora</name>
    <dbReference type="NCBI Taxonomy" id="101097"/>
    <lineage>
        <taxon>Eukaryota</taxon>
        <taxon>Fungi</taxon>
        <taxon>Fungi incertae sedis</taxon>
        <taxon>Mucoromycota</taxon>
        <taxon>Mortierellomycotina</taxon>
        <taxon>Mortierellomycetes</taxon>
        <taxon>Mortierellales</taxon>
        <taxon>Mortierellaceae</taxon>
        <taxon>Entomortierella</taxon>
    </lineage>
</organism>
<evidence type="ECO:0000256" key="4">
    <source>
        <dbReference type="ARBA" id="ARBA00022679"/>
    </source>
</evidence>
<dbReference type="EMBL" id="JAAAID010000117">
    <property type="protein sequence ID" value="KAG0022200.1"/>
    <property type="molecule type" value="Genomic_DNA"/>
</dbReference>
<keyword evidence="4" id="KW-0808">Transferase</keyword>
<comment type="subcellular location">
    <subcellularLocation>
        <location evidence="2">Membrane</location>
        <topology evidence="2">Multi-pass membrane protein</topology>
    </subcellularLocation>
</comment>
<dbReference type="AlphaFoldDB" id="A0A9P6T3M3"/>
<evidence type="ECO:0000256" key="14">
    <source>
        <dbReference type="SAM" id="Phobius"/>
    </source>
</evidence>
<dbReference type="GO" id="GO:0016567">
    <property type="term" value="P:protein ubiquitination"/>
    <property type="evidence" value="ECO:0007669"/>
    <property type="project" value="TreeGrafter"/>
</dbReference>
<dbReference type="GO" id="GO:0008270">
    <property type="term" value="F:zinc ion binding"/>
    <property type="evidence" value="ECO:0007669"/>
    <property type="project" value="UniProtKB-KW"/>
</dbReference>
<dbReference type="PANTHER" id="PTHR45977">
    <property type="entry name" value="TARGET OF ERK KINASE MPK-1"/>
    <property type="match status" value="1"/>
</dbReference>
<dbReference type="Pfam" id="PF13639">
    <property type="entry name" value="zf-RING_2"/>
    <property type="match status" value="1"/>
</dbReference>
<evidence type="ECO:0000256" key="5">
    <source>
        <dbReference type="ARBA" id="ARBA00022692"/>
    </source>
</evidence>
<evidence type="ECO:0000256" key="7">
    <source>
        <dbReference type="ARBA" id="ARBA00022771"/>
    </source>
</evidence>
<keyword evidence="10 14" id="KW-1133">Transmembrane helix</keyword>
<evidence type="ECO:0000256" key="9">
    <source>
        <dbReference type="ARBA" id="ARBA00022833"/>
    </source>
</evidence>
<evidence type="ECO:0000256" key="11">
    <source>
        <dbReference type="ARBA" id="ARBA00023136"/>
    </source>
</evidence>
<sequence length="665" mass="73332">MATPGPVSTVPTSSPEHIIPLSSLSSPSSADQLPSVIAETTSLERTETPITQTSHAQQPIEPRPWWRPPARNFRPHPGNHAINAYITSTTLTVVQDTTIEDFASHAPSATRPTVHSERLLHYWFRALNYILRIPFREFIGNISRPYDPTAPPPLPDVPLTANIIDTQTNQSFTNPYTGHQSSATNQYHTAAVGLTPEQSTTRSRNYIPQIRKSWKDRTSDMSWALSTAFFTSVLFTTVATAALVLDWQDDCTYLKVFLIVFVIRKWIATFLMMDRALYRLPLGLMEPDPDIDDERHNGIAIYRRNGGYRSNGTTNTTDLREVERAIEDAENEESGGRGGFGGTDNIKTTPAMAAIPIVIFRKPTSKRTDIITCEVGAPDQMDVKSEQINTDTPAESLEVMQDSSKEPSIAYEKSDTASDTTRSSSEERLEEISGDCNPNQVNDLKAIDDQYVTISISSSSDSHNEAGMPRDHTPNSRSRSSSVSIAENTGSSWVTNVVLDTSPTTSLIPCVTEEMSEVDTRSRLVTPVPVSAISSQGSAIRTQNGLTNSGSVIINTDNEAHNSNISISNGQSADYNHRNSTVSSKGGISVKAATSGYKFGSKSVKSFDLPKGNPTIHDEECAICLYDFEDGDELRHLYCDHFFHRSCVDRWLTKNPFCPKCKRGI</sequence>
<dbReference type="Proteomes" id="UP000703661">
    <property type="component" value="Unassembled WGS sequence"/>
</dbReference>
<keyword evidence="6" id="KW-0479">Metal-binding</keyword>
<dbReference type="EC" id="2.3.2.27" evidence="3"/>
<accession>A0A9P6T3M3</accession>
<evidence type="ECO:0000259" key="15">
    <source>
        <dbReference type="PROSITE" id="PS50089"/>
    </source>
</evidence>
<dbReference type="InterPro" id="IPR013083">
    <property type="entry name" value="Znf_RING/FYVE/PHD"/>
</dbReference>
<evidence type="ECO:0000256" key="12">
    <source>
        <dbReference type="PROSITE-ProRule" id="PRU00175"/>
    </source>
</evidence>
<dbReference type="SUPFAM" id="SSF57850">
    <property type="entry name" value="RING/U-box"/>
    <property type="match status" value="1"/>
</dbReference>
<dbReference type="GO" id="GO:0006511">
    <property type="term" value="P:ubiquitin-dependent protein catabolic process"/>
    <property type="evidence" value="ECO:0007669"/>
    <property type="project" value="TreeGrafter"/>
</dbReference>
<keyword evidence="11 14" id="KW-0472">Membrane</keyword>
<dbReference type="PANTHER" id="PTHR45977:SF4">
    <property type="entry name" value="RING-TYPE DOMAIN-CONTAINING PROTEIN"/>
    <property type="match status" value="1"/>
</dbReference>
<feature type="domain" description="RING-type" evidence="15">
    <location>
        <begin position="621"/>
        <end position="662"/>
    </location>
</feature>
<keyword evidence="7 12" id="KW-0863">Zinc-finger</keyword>
<feature type="compositionally biased region" description="Basic and acidic residues" evidence="13">
    <location>
        <begin position="462"/>
        <end position="474"/>
    </location>
</feature>
<dbReference type="Gene3D" id="3.30.40.10">
    <property type="entry name" value="Zinc/RING finger domain, C3HC4 (zinc finger)"/>
    <property type="match status" value="1"/>
</dbReference>
<dbReference type="GO" id="GO:0016020">
    <property type="term" value="C:membrane"/>
    <property type="evidence" value="ECO:0007669"/>
    <property type="project" value="UniProtKB-SubCell"/>
</dbReference>
<proteinExistence type="predicted"/>
<comment type="catalytic activity">
    <reaction evidence="1">
        <text>S-ubiquitinyl-[E2 ubiquitin-conjugating enzyme]-L-cysteine + [acceptor protein]-L-lysine = [E2 ubiquitin-conjugating enzyme]-L-cysteine + N(6)-ubiquitinyl-[acceptor protein]-L-lysine.</text>
        <dbReference type="EC" id="2.3.2.27"/>
    </reaction>
</comment>
<evidence type="ECO:0000256" key="3">
    <source>
        <dbReference type="ARBA" id="ARBA00012483"/>
    </source>
</evidence>
<evidence type="ECO:0000256" key="2">
    <source>
        <dbReference type="ARBA" id="ARBA00004141"/>
    </source>
</evidence>
<evidence type="ECO:0000256" key="10">
    <source>
        <dbReference type="ARBA" id="ARBA00022989"/>
    </source>
</evidence>
<comment type="caution">
    <text evidence="16">The sequence shown here is derived from an EMBL/GenBank/DDBJ whole genome shotgun (WGS) entry which is preliminary data.</text>
</comment>
<evidence type="ECO:0000313" key="17">
    <source>
        <dbReference type="Proteomes" id="UP000703661"/>
    </source>
</evidence>
<dbReference type="SMART" id="SM00184">
    <property type="entry name" value="RING"/>
    <property type="match status" value="1"/>
</dbReference>
<name>A0A9P6T3M3_9FUNG</name>